<proteinExistence type="predicted"/>
<dbReference type="InterPro" id="IPR036291">
    <property type="entry name" value="NAD(P)-bd_dom_sf"/>
</dbReference>
<protein>
    <recommendedName>
        <fullName evidence="3">D-isomer specific 2-hydroxyacid dehydrogenase NAD-binding domain-containing protein</fullName>
    </recommendedName>
</protein>
<dbReference type="PANTHER" id="PTHR10996">
    <property type="entry name" value="2-HYDROXYACID DEHYDROGENASE-RELATED"/>
    <property type="match status" value="1"/>
</dbReference>
<dbReference type="Gene3D" id="3.40.50.720">
    <property type="entry name" value="NAD(P)-binding Rossmann-like Domain"/>
    <property type="match status" value="2"/>
</dbReference>
<dbReference type="GO" id="GO:0051287">
    <property type="term" value="F:NAD binding"/>
    <property type="evidence" value="ECO:0007669"/>
    <property type="project" value="InterPro"/>
</dbReference>
<dbReference type="GO" id="GO:0005829">
    <property type="term" value="C:cytosol"/>
    <property type="evidence" value="ECO:0007669"/>
    <property type="project" value="TreeGrafter"/>
</dbReference>
<dbReference type="InterPro" id="IPR050223">
    <property type="entry name" value="D-isomer_2-hydroxyacid_DH"/>
</dbReference>
<evidence type="ECO:0000313" key="4">
    <source>
        <dbReference type="EMBL" id="GAJ10176.1"/>
    </source>
</evidence>
<evidence type="ECO:0000256" key="2">
    <source>
        <dbReference type="ARBA" id="ARBA00023027"/>
    </source>
</evidence>
<reference evidence="4" key="1">
    <citation type="journal article" date="2014" name="Front. Microbiol.">
        <title>High frequency of phylogenetically diverse reductive dehalogenase-homologous genes in deep subseafloor sedimentary metagenomes.</title>
        <authorList>
            <person name="Kawai M."/>
            <person name="Futagami T."/>
            <person name="Toyoda A."/>
            <person name="Takaki Y."/>
            <person name="Nishi S."/>
            <person name="Hori S."/>
            <person name="Arai W."/>
            <person name="Tsubouchi T."/>
            <person name="Morono Y."/>
            <person name="Uchiyama I."/>
            <person name="Ito T."/>
            <person name="Fujiyama A."/>
            <person name="Inagaki F."/>
            <person name="Takami H."/>
        </authorList>
    </citation>
    <scope>NUCLEOTIDE SEQUENCE</scope>
    <source>
        <strain evidence="4">Expedition CK06-06</strain>
    </source>
</reference>
<keyword evidence="1" id="KW-0560">Oxidoreductase</keyword>
<dbReference type="EMBL" id="BARW01034793">
    <property type="protein sequence ID" value="GAJ10176.1"/>
    <property type="molecule type" value="Genomic_DNA"/>
</dbReference>
<dbReference type="AlphaFoldDB" id="X1VAE0"/>
<keyword evidence="2" id="KW-0520">NAD</keyword>
<gene>
    <name evidence="4" type="ORF">S12H4_54432</name>
</gene>
<evidence type="ECO:0000259" key="3">
    <source>
        <dbReference type="Pfam" id="PF02826"/>
    </source>
</evidence>
<comment type="caution">
    <text evidence="4">The sequence shown here is derived from an EMBL/GenBank/DDBJ whole genome shotgun (WGS) entry which is preliminary data.</text>
</comment>
<dbReference type="PANTHER" id="PTHR10996:SF178">
    <property type="entry name" value="2-HYDROXYACID DEHYDROGENASE YGL185C-RELATED"/>
    <property type="match status" value="1"/>
</dbReference>
<dbReference type="GO" id="GO:0016618">
    <property type="term" value="F:hydroxypyruvate reductase [NAD(P)H] activity"/>
    <property type="evidence" value="ECO:0007669"/>
    <property type="project" value="TreeGrafter"/>
</dbReference>
<organism evidence="4">
    <name type="scientific">marine sediment metagenome</name>
    <dbReference type="NCBI Taxonomy" id="412755"/>
    <lineage>
        <taxon>unclassified sequences</taxon>
        <taxon>metagenomes</taxon>
        <taxon>ecological metagenomes</taxon>
    </lineage>
</organism>
<dbReference type="Pfam" id="PF02826">
    <property type="entry name" value="2-Hacid_dh_C"/>
    <property type="match status" value="1"/>
</dbReference>
<feature type="domain" description="D-isomer specific 2-hydroxyacid dehydrogenase NAD-binding" evidence="3">
    <location>
        <begin position="2"/>
        <end position="70"/>
    </location>
</feature>
<sequence>GKNGLLVNMARGAVVEEKSLYQALKEKKLLGAALDVWYNYQPEPDADGKKYPYQYPFHTLDNVILSPHRGASPFSDLKRWDEQIENITRFAKGRSDFMNIVNLEDEY</sequence>
<evidence type="ECO:0000256" key="1">
    <source>
        <dbReference type="ARBA" id="ARBA00023002"/>
    </source>
</evidence>
<dbReference type="InterPro" id="IPR006140">
    <property type="entry name" value="D-isomer_DH_NAD-bd"/>
</dbReference>
<accession>X1VAE0</accession>
<feature type="non-terminal residue" evidence="4">
    <location>
        <position position="1"/>
    </location>
</feature>
<dbReference type="GO" id="GO:0030267">
    <property type="term" value="F:glyoxylate reductase (NADPH) activity"/>
    <property type="evidence" value="ECO:0007669"/>
    <property type="project" value="TreeGrafter"/>
</dbReference>
<name>X1VAE0_9ZZZZ</name>
<dbReference type="SUPFAM" id="SSF51735">
    <property type="entry name" value="NAD(P)-binding Rossmann-fold domains"/>
    <property type="match status" value="1"/>
</dbReference>